<comment type="caution">
    <text evidence="1">The sequence shown here is derived from an EMBL/GenBank/DDBJ whole genome shotgun (WGS) entry which is preliminary data.</text>
</comment>
<evidence type="ECO:0000313" key="2">
    <source>
        <dbReference type="Proteomes" id="UP001056120"/>
    </source>
</evidence>
<name>A0ACB9EQ95_9ASTR</name>
<reference evidence="1 2" key="2">
    <citation type="journal article" date="2022" name="Mol. Ecol. Resour.">
        <title>The genomes of chicory, endive, great burdock and yacon provide insights into Asteraceae paleo-polyploidization history and plant inulin production.</title>
        <authorList>
            <person name="Fan W."/>
            <person name="Wang S."/>
            <person name="Wang H."/>
            <person name="Wang A."/>
            <person name="Jiang F."/>
            <person name="Liu H."/>
            <person name="Zhao H."/>
            <person name="Xu D."/>
            <person name="Zhang Y."/>
        </authorList>
    </citation>
    <scope>NUCLEOTIDE SEQUENCE [LARGE SCALE GENOMIC DNA]</scope>
    <source>
        <strain evidence="2">cv. Yunnan</strain>
        <tissue evidence="1">Leaves</tissue>
    </source>
</reference>
<gene>
    <name evidence="1" type="ORF">L1987_51434</name>
</gene>
<reference evidence="2" key="1">
    <citation type="journal article" date="2022" name="Mol. Ecol. Resour.">
        <title>The genomes of chicory, endive, great burdock and yacon provide insights into Asteraceae palaeo-polyploidization history and plant inulin production.</title>
        <authorList>
            <person name="Fan W."/>
            <person name="Wang S."/>
            <person name="Wang H."/>
            <person name="Wang A."/>
            <person name="Jiang F."/>
            <person name="Liu H."/>
            <person name="Zhao H."/>
            <person name="Xu D."/>
            <person name="Zhang Y."/>
        </authorList>
    </citation>
    <scope>NUCLEOTIDE SEQUENCE [LARGE SCALE GENOMIC DNA]</scope>
    <source>
        <strain evidence="2">cv. Yunnan</strain>
    </source>
</reference>
<protein>
    <submittedName>
        <fullName evidence="1">Uncharacterized protein</fullName>
    </submittedName>
</protein>
<dbReference type="Proteomes" id="UP001056120">
    <property type="component" value="Linkage Group LG17"/>
</dbReference>
<proteinExistence type="predicted"/>
<organism evidence="1 2">
    <name type="scientific">Smallanthus sonchifolius</name>
    <dbReference type="NCBI Taxonomy" id="185202"/>
    <lineage>
        <taxon>Eukaryota</taxon>
        <taxon>Viridiplantae</taxon>
        <taxon>Streptophyta</taxon>
        <taxon>Embryophyta</taxon>
        <taxon>Tracheophyta</taxon>
        <taxon>Spermatophyta</taxon>
        <taxon>Magnoliopsida</taxon>
        <taxon>eudicotyledons</taxon>
        <taxon>Gunneridae</taxon>
        <taxon>Pentapetalae</taxon>
        <taxon>asterids</taxon>
        <taxon>campanulids</taxon>
        <taxon>Asterales</taxon>
        <taxon>Asteraceae</taxon>
        <taxon>Asteroideae</taxon>
        <taxon>Heliantheae alliance</taxon>
        <taxon>Millerieae</taxon>
        <taxon>Smallanthus</taxon>
    </lineage>
</organism>
<sequence length="623" mass="69743">MCFPVLWCQKTRPYDLCHQSVWCGDIEFEYPFWGLDRPDYCGHPGFQLTCRSATSAATLLLESVDYLVLDIDSSTNMITIARNDLWSNSCPRNFFNTTLFNGNNFGQEDVSLYYGCQNLISGGIPAIANHRFDCDVNGAGLSDSYFFRTGFIAPKFNISLVQCNNYIIVPVDQSQANGLASVNASERDLRSALTAGFKLQWMANNDECDQCVRSDGRCGSNSTSPELFACYCASGNFPLTCNNSNVNGGGSKRTNLKLMIGISCSITGIMFLLFVILCRKLRSHVTPKGPEAANDQIEIFIRNYGRYMAPEVYFRCLGGTSHKSDVYSYGMMVLEMTGARKHNNARRTSTSEEYFPDWIYKQVETDPSDRPSITKVVEMLEGSFQSLQVPPKRFESSPARHFQGTLPSFTRGTGGEGVSTMERKAKKSTEMTQKLIRNSKQGESDYQLTNLTKICINSITLRPAHVWISSILNYRRFTANDMDVSVEARNNCNAEIPYSSLTASYGSGYITMDKYFGLQDAPRDEMIKAVDQNNVTSLCEYQIKHKDYDIFCGCNRGMDKFIADNNDSTESHLLPLYFSVSLGCYGLLVVGVGLMQFPTCLQEAVMLQERSGSIYRCGDINFL</sequence>
<keyword evidence="2" id="KW-1185">Reference proteome</keyword>
<accession>A0ACB9EQ95</accession>
<evidence type="ECO:0000313" key="1">
    <source>
        <dbReference type="EMBL" id="KAI3761029.1"/>
    </source>
</evidence>
<dbReference type="EMBL" id="CM042034">
    <property type="protein sequence ID" value="KAI3761029.1"/>
    <property type="molecule type" value="Genomic_DNA"/>
</dbReference>